<dbReference type="GO" id="GO:0005737">
    <property type="term" value="C:cytoplasm"/>
    <property type="evidence" value="ECO:0007669"/>
    <property type="project" value="UniProtKB-SubCell"/>
</dbReference>
<dbReference type="RefSeq" id="WP_054732643.1">
    <property type="nucleotide sequence ID" value="NZ_AYZM01000038.1"/>
</dbReference>
<dbReference type="STRING" id="1423804.FD14_GL002337"/>
<dbReference type="Pfam" id="PF00923">
    <property type="entry name" value="TAL_FSA"/>
    <property type="match status" value="1"/>
</dbReference>
<dbReference type="PATRIC" id="fig|1423804.4.peg.2530"/>
<dbReference type="GO" id="GO:0016832">
    <property type="term" value="F:aldehyde-lyase activity"/>
    <property type="evidence" value="ECO:0007669"/>
    <property type="project" value="InterPro"/>
</dbReference>
<dbReference type="GO" id="GO:0005975">
    <property type="term" value="P:carbohydrate metabolic process"/>
    <property type="evidence" value="ECO:0007669"/>
    <property type="project" value="InterPro"/>
</dbReference>
<evidence type="ECO:0000256" key="1">
    <source>
        <dbReference type="ARBA" id="ARBA00004496"/>
    </source>
</evidence>
<dbReference type="EMBL" id="AYZM01000038">
    <property type="protein sequence ID" value="KRN26269.1"/>
    <property type="molecule type" value="Genomic_DNA"/>
</dbReference>
<dbReference type="Proteomes" id="UP000051442">
    <property type="component" value="Unassembled WGS sequence"/>
</dbReference>
<dbReference type="AlphaFoldDB" id="A0A0R2FNY7"/>
<comment type="subcellular location">
    <subcellularLocation>
        <location evidence="1">Cytoplasm</location>
    </subcellularLocation>
</comment>
<dbReference type="InterPro" id="IPR018225">
    <property type="entry name" value="Transaldolase_AS"/>
</dbReference>
<accession>A0A0R2FNY7</accession>
<evidence type="ECO:0000313" key="4">
    <source>
        <dbReference type="Proteomes" id="UP000051442"/>
    </source>
</evidence>
<dbReference type="NCBIfam" id="NF009299">
    <property type="entry name" value="PRK12656.1"/>
    <property type="match status" value="1"/>
</dbReference>
<name>A0A0R2FNY7_9LACO</name>
<evidence type="ECO:0000313" key="3">
    <source>
        <dbReference type="EMBL" id="KRN26269.1"/>
    </source>
</evidence>
<dbReference type="Gene3D" id="3.20.20.70">
    <property type="entry name" value="Aldolase class I"/>
    <property type="match status" value="1"/>
</dbReference>
<dbReference type="InterPro" id="IPR033919">
    <property type="entry name" value="TSA/FSA_arc/bac"/>
</dbReference>
<reference evidence="3 4" key="1">
    <citation type="journal article" date="2015" name="Genome Announc.">
        <title>Expanding the biotechnology potential of lactobacilli through comparative genomics of 213 strains and associated genera.</title>
        <authorList>
            <person name="Sun Z."/>
            <person name="Harris H.M."/>
            <person name="McCann A."/>
            <person name="Guo C."/>
            <person name="Argimon S."/>
            <person name="Zhang W."/>
            <person name="Yang X."/>
            <person name="Jeffery I.B."/>
            <person name="Cooney J.C."/>
            <person name="Kagawa T.F."/>
            <person name="Liu W."/>
            <person name="Song Y."/>
            <person name="Salvetti E."/>
            <person name="Wrobel A."/>
            <person name="Rasinkangas P."/>
            <person name="Parkhill J."/>
            <person name="Rea M.C."/>
            <person name="O'Sullivan O."/>
            <person name="Ritari J."/>
            <person name="Douillard F.P."/>
            <person name="Paul Ross R."/>
            <person name="Yang R."/>
            <person name="Briner A.E."/>
            <person name="Felis G.E."/>
            <person name="de Vos W.M."/>
            <person name="Barrangou R."/>
            <person name="Klaenhammer T.R."/>
            <person name="Caufield P.W."/>
            <person name="Cui Y."/>
            <person name="Zhang H."/>
            <person name="O'Toole P.W."/>
        </authorList>
    </citation>
    <scope>NUCLEOTIDE SEQUENCE [LARGE SCALE GENOMIC DNA]</scope>
    <source>
        <strain evidence="3 4">DSM 23365</strain>
    </source>
</reference>
<dbReference type="SUPFAM" id="SSF51569">
    <property type="entry name" value="Aldolase"/>
    <property type="match status" value="1"/>
</dbReference>
<proteinExistence type="predicted"/>
<dbReference type="InterPro" id="IPR001585">
    <property type="entry name" value="TAL/FSA"/>
</dbReference>
<dbReference type="CDD" id="cd00956">
    <property type="entry name" value="Transaldolase_FSA"/>
    <property type="match status" value="1"/>
</dbReference>
<sequence>MEWLLDTINLAAIEKGVRDLPLAGVTSNPTIVRREGKVDDFFEHLRQIRRLIGDERTLHVQAVGQTTAGILADAHRIMTEVDSATYIKIPTNAAGLAAMKQLKAEGGHVTATAIYSEFQGRLAIAAGADYLAPYVNRMVNMNIDANQVIAHLAAQIERDHAATKILAASFHTVQQVNDAFTAGAQAVTMGPELIDQALGTPAINDAVAQFTTDWESLYGEGSTINQLPE</sequence>
<keyword evidence="2" id="KW-0704">Schiff base</keyword>
<dbReference type="OrthoDB" id="9807051at2"/>
<dbReference type="InterPro" id="IPR013785">
    <property type="entry name" value="Aldolase_TIM"/>
</dbReference>
<keyword evidence="4" id="KW-1185">Reference proteome</keyword>
<gene>
    <name evidence="3" type="ORF">FD14_GL002337</name>
</gene>
<protein>
    <submittedName>
        <fullName evidence="3">Transaldolase</fullName>
    </submittedName>
</protein>
<dbReference type="PROSITE" id="PS01054">
    <property type="entry name" value="TRANSALDOLASE_1"/>
    <property type="match status" value="1"/>
</dbReference>
<comment type="caution">
    <text evidence="3">The sequence shown here is derived from an EMBL/GenBank/DDBJ whole genome shotgun (WGS) entry which is preliminary data.</text>
</comment>
<dbReference type="PANTHER" id="PTHR10683">
    <property type="entry name" value="TRANSALDOLASE"/>
    <property type="match status" value="1"/>
</dbReference>
<dbReference type="PANTHER" id="PTHR10683:SF28">
    <property type="entry name" value="TRANSALDOLASE C"/>
    <property type="match status" value="1"/>
</dbReference>
<organism evidence="3 4">
    <name type="scientific">Secundilactobacillus similis DSM 23365 = JCM 2765</name>
    <dbReference type="NCBI Taxonomy" id="1423804"/>
    <lineage>
        <taxon>Bacteria</taxon>
        <taxon>Bacillati</taxon>
        <taxon>Bacillota</taxon>
        <taxon>Bacilli</taxon>
        <taxon>Lactobacillales</taxon>
        <taxon>Lactobacillaceae</taxon>
        <taxon>Secundilactobacillus</taxon>
    </lineage>
</organism>
<evidence type="ECO:0000256" key="2">
    <source>
        <dbReference type="ARBA" id="ARBA00023270"/>
    </source>
</evidence>